<dbReference type="AlphaFoldDB" id="A0AAE0ZP50"/>
<organism evidence="1 2">
    <name type="scientific">Elysia crispata</name>
    <name type="common">lettuce slug</name>
    <dbReference type="NCBI Taxonomy" id="231223"/>
    <lineage>
        <taxon>Eukaryota</taxon>
        <taxon>Metazoa</taxon>
        <taxon>Spiralia</taxon>
        <taxon>Lophotrochozoa</taxon>
        <taxon>Mollusca</taxon>
        <taxon>Gastropoda</taxon>
        <taxon>Heterobranchia</taxon>
        <taxon>Euthyneura</taxon>
        <taxon>Panpulmonata</taxon>
        <taxon>Sacoglossa</taxon>
        <taxon>Placobranchoidea</taxon>
        <taxon>Plakobranchidae</taxon>
        <taxon>Elysia</taxon>
    </lineage>
</organism>
<sequence>MTNWDKNHVGAKRVVRMNQSQDKHNMTGIYSTLNLALVKYSSGNGAVKRTSNLMSDIDNRRENSSAILNSYTDCEIRQNCKLNQEGQSCDMNKLEFGAPSTIWIWSTSNRQKSFLQQS</sequence>
<comment type="caution">
    <text evidence="1">The sequence shown here is derived from an EMBL/GenBank/DDBJ whole genome shotgun (WGS) entry which is preliminary data.</text>
</comment>
<proteinExistence type="predicted"/>
<dbReference type="EMBL" id="JAWDGP010003562">
    <property type="protein sequence ID" value="KAK3773048.1"/>
    <property type="molecule type" value="Genomic_DNA"/>
</dbReference>
<evidence type="ECO:0000313" key="2">
    <source>
        <dbReference type="Proteomes" id="UP001283361"/>
    </source>
</evidence>
<name>A0AAE0ZP50_9GAST</name>
<gene>
    <name evidence="1" type="ORF">RRG08_009176</name>
</gene>
<reference evidence="1" key="1">
    <citation type="journal article" date="2023" name="G3 (Bethesda)">
        <title>A reference genome for the long-term kleptoplast-retaining sea slug Elysia crispata morphotype clarki.</title>
        <authorList>
            <person name="Eastman K.E."/>
            <person name="Pendleton A.L."/>
            <person name="Shaikh M.A."/>
            <person name="Suttiyut T."/>
            <person name="Ogas R."/>
            <person name="Tomko P."/>
            <person name="Gavelis G."/>
            <person name="Widhalm J.R."/>
            <person name="Wisecaver J.H."/>
        </authorList>
    </citation>
    <scope>NUCLEOTIDE SEQUENCE</scope>
    <source>
        <strain evidence="1">ECLA1</strain>
    </source>
</reference>
<protein>
    <submittedName>
        <fullName evidence="1">Uncharacterized protein</fullName>
    </submittedName>
</protein>
<dbReference type="Proteomes" id="UP001283361">
    <property type="component" value="Unassembled WGS sequence"/>
</dbReference>
<keyword evidence="2" id="KW-1185">Reference proteome</keyword>
<evidence type="ECO:0000313" key="1">
    <source>
        <dbReference type="EMBL" id="KAK3773048.1"/>
    </source>
</evidence>
<accession>A0AAE0ZP50</accession>